<evidence type="ECO:0000313" key="3">
    <source>
        <dbReference type="Proteomes" id="UP001500929"/>
    </source>
</evidence>
<feature type="domain" description="MmyB-like transcription regulator ligand binding" evidence="1">
    <location>
        <begin position="1"/>
        <end position="88"/>
    </location>
</feature>
<protein>
    <recommendedName>
        <fullName evidence="1">MmyB-like transcription regulator ligand binding domain-containing protein</fullName>
    </recommendedName>
</protein>
<keyword evidence="3" id="KW-1185">Reference proteome</keyword>
<evidence type="ECO:0000313" key="2">
    <source>
        <dbReference type="EMBL" id="GAA2236110.1"/>
    </source>
</evidence>
<proteinExistence type="predicted"/>
<dbReference type="EMBL" id="BAAAQY010000005">
    <property type="protein sequence ID" value="GAA2236110.1"/>
    <property type="molecule type" value="Genomic_DNA"/>
</dbReference>
<evidence type="ECO:0000259" key="1">
    <source>
        <dbReference type="Pfam" id="PF17765"/>
    </source>
</evidence>
<reference evidence="2 3" key="1">
    <citation type="journal article" date="2019" name="Int. J. Syst. Evol. Microbiol.">
        <title>The Global Catalogue of Microorganisms (GCM) 10K type strain sequencing project: providing services to taxonomists for standard genome sequencing and annotation.</title>
        <authorList>
            <consortium name="The Broad Institute Genomics Platform"/>
            <consortium name="The Broad Institute Genome Sequencing Center for Infectious Disease"/>
            <person name="Wu L."/>
            <person name="Ma J."/>
        </authorList>
    </citation>
    <scope>NUCLEOTIDE SEQUENCE [LARGE SCALE GENOMIC DNA]</scope>
    <source>
        <strain evidence="2 3">JCM 16117</strain>
    </source>
</reference>
<gene>
    <name evidence="2" type="ORF">GCM10009851_21400</name>
</gene>
<dbReference type="Gene3D" id="3.30.450.180">
    <property type="match status" value="1"/>
</dbReference>
<dbReference type="Proteomes" id="UP001500929">
    <property type="component" value="Unassembled WGS sequence"/>
</dbReference>
<comment type="caution">
    <text evidence="2">The sequence shown here is derived from an EMBL/GenBank/DDBJ whole genome shotgun (WGS) entry which is preliminary data.</text>
</comment>
<dbReference type="InterPro" id="IPR041413">
    <property type="entry name" value="MLTR_LBD"/>
</dbReference>
<organism evidence="2 3">
    <name type="scientific">Herbiconiux moechotypicola</name>
    <dbReference type="NCBI Taxonomy" id="637393"/>
    <lineage>
        <taxon>Bacteria</taxon>
        <taxon>Bacillati</taxon>
        <taxon>Actinomycetota</taxon>
        <taxon>Actinomycetes</taxon>
        <taxon>Micrococcales</taxon>
        <taxon>Microbacteriaceae</taxon>
        <taxon>Herbiconiux</taxon>
    </lineage>
</organism>
<accession>A0ABN3DM12</accession>
<name>A0ABN3DM12_9MICO</name>
<dbReference type="Pfam" id="PF17765">
    <property type="entry name" value="MLTR_LBD"/>
    <property type="match status" value="1"/>
</dbReference>
<sequence length="89" mass="9641">MESLTSHPAFVYDKHMNVVESNQLAREVAAGFTAGSNLVRTAFFSAAAHASPEDLAIGRAQLVALLRKSLLRNAEDGRYLDLIGELARV</sequence>